<evidence type="ECO:0000313" key="3">
    <source>
        <dbReference type="Proteomes" id="UP000295560"/>
    </source>
</evidence>
<evidence type="ECO:0000256" key="1">
    <source>
        <dbReference type="SAM" id="MobiDB-lite"/>
    </source>
</evidence>
<keyword evidence="3" id="KW-1185">Reference proteome</keyword>
<evidence type="ECO:0000313" key="2">
    <source>
        <dbReference type="EMBL" id="TCK21543.1"/>
    </source>
</evidence>
<organism evidence="2 3">
    <name type="scientific">Pseudonocardia endophytica</name>
    <dbReference type="NCBI Taxonomy" id="401976"/>
    <lineage>
        <taxon>Bacteria</taxon>
        <taxon>Bacillati</taxon>
        <taxon>Actinomycetota</taxon>
        <taxon>Actinomycetes</taxon>
        <taxon>Pseudonocardiales</taxon>
        <taxon>Pseudonocardiaceae</taxon>
        <taxon>Pseudonocardia</taxon>
    </lineage>
</organism>
<gene>
    <name evidence="2" type="ORF">EV378_5531</name>
</gene>
<dbReference type="AlphaFoldDB" id="A0A4R1HKP2"/>
<dbReference type="Proteomes" id="UP000295560">
    <property type="component" value="Unassembled WGS sequence"/>
</dbReference>
<feature type="compositionally biased region" description="Basic and acidic residues" evidence="1">
    <location>
        <begin position="29"/>
        <end position="38"/>
    </location>
</feature>
<proteinExistence type="predicted"/>
<dbReference type="EMBL" id="SMFZ01000002">
    <property type="protein sequence ID" value="TCK21543.1"/>
    <property type="molecule type" value="Genomic_DNA"/>
</dbReference>
<accession>A0A4R1HKP2</accession>
<feature type="compositionally biased region" description="Basic and acidic residues" evidence="1">
    <location>
        <begin position="1"/>
        <end position="10"/>
    </location>
</feature>
<feature type="region of interest" description="Disordered" evidence="1">
    <location>
        <begin position="1"/>
        <end position="53"/>
    </location>
</feature>
<protein>
    <recommendedName>
        <fullName evidence="4">Zinc-binding alcohol dehydrogenase family protein</fullName>
    </recommendedName>
</protein>
<evidence type="ECO:0008006" key="4">
    <source>
        <dbReference type="Google" id="ProtNLM"/>
    </source>
</evidence>
<comment type="caution">
    <text evidence="2">The sequence shown here is derived from an EMBL/GenBank/DDBJ whole genome shotgun (WGS) entry which is preliminary data.</text>
</comment>
<sequence length="53" mass="5521">MVERRDRLDALRAPASAGRLTPRVAGSHPADKAADAHRAPGAGGMRGRAVLSF</sequence>
<name>A0A4R1HKP2_PSEEN</name>
<reference evidence="2 3" key="1">
    <citation type="submission" date="2019-03" db="EMBL/GenBank/DDBJ databases">
        <title>Sequencing the genomes of 1000 actinobacteria strains.</title>
        <authorList>
            <person name="Klenk H.-P."/>
        </authorList>
    </citation>
    <scope>NUCLEOTIDE SEQUENCE [LARGE SCALE GENOMIC DNA]</scope>
    <source>
        <strain evidence="2 3">DSM 44969</strain>
    </source>
</reference>